<name>A0A6J5L5S4_9CAUD</name>
<evidence type="ECO:0000313" key="1">
    <source>
        <dbReference type="EMBL" id="CAB4127239.1"/>
    </source>
</evidence>
<sequence length="172" mass="19045">MVSKETFAHEMSKHPSVMFEMEPDIDVYYELYLKSISGEKAHCQIAPMPGWAPIFAYICMVLGHGRDVVLFSGSPETHAENRQALARLLESGKGSAFNVTPTYSKNYSEIIRADRTTHFVWSMLGKLTGASCDHASLVLIDGAGDMDPLALQEARLVVAPKENAKPMIVEVW</sequence>
<gene>
    <name evidence="1" type="ORF">UFOVP75_97</name>
</gene>
<dbReference type="EMBL" id="LR796209">
    <property type="protein sequence ID" value="CAB4127239.1"/>
    <property type="molecule type" value="Genomic_DNA"/>
</dbReference>
<reference evidence="1" key="1">
    <citation type="submission" date="2020-04" db="EMBL/GenBank/DDBJ databases">
        <authorList>
            <person name="Chiriac C."/>
            <person name="Salcher M."/>
            <person name="Ghai R."/>
            <person name="Kavagutti S V."/>
        </authorList>
    </citation>
    <scope>NUCLEOTIDE SEQUENCE</scope>
</reference>
<organism evidence="1">
    <name type="scientific">uncultured Caudovirales phage</name>
    <dbReference type="NCBI Taxonomy" id="2100421"/>
    <lineage>
        <taxon>Viruses</taxon>
        <taxon>Duplodnaviria</taxon>
        <taxon>Heunggongvirae</taxon>
        <taxon>Uroviricota</taxon>
        <taxon>Caudoviricetes</taxon>
        <taxon>Peduoviridae</taxon>
        <taxon>Maltschvirus</taxon>
        <taxon>Maltschvirus maltsch</taxon>
    </lineage>
</organism>
<proteinExistence type="predicted"/>
<protein>
    <submittedName>
        <fullName evidence="1">Uncharacterized protein</fullName>
    </submittedName>
</protein>
<accession>A0A6J5L5S4</accession>